<evidence type="ECO:0000256" key="2">
    <source>
        <dbReference type="ARBA" id="ARBA00023125"/>
    </source>
</evidence>
<evidence type="ECO:0000313" key="7">
    <source>
        <dbReference type="Proteomes" id="UP000632498"/>
    </source>
</evidence>
<reference evidence="6" key="2">
    <citation type="submission" date="2020-09" db="EMBL/GenBank/DDBJ databases">
        <authorList>
            <person name="Sun Q."/>
            <person name="Zhou Y."/>
        </authorList>
    </citation>
    <scope>NUCLEOTIDE SEQUENCE</scope>
    <source>
        <strain evidence="6">CGMCC 1.15254</strain>
    </source>
</reference>
<feature type="domain" description="HTH crp-type" evidence="5">
    <location>
        <begin position="159"/>
        <end position="225"/>
    </location>
</feature>
<dbReference type="PANTHER" id="PTHR24567">
    <property type="entry name" value="CRP FAMILY TRANSCRIPTIONAL REGULATORY PROTEIN"/>
    <property type="match status" value="1"/>
</dbReference>
<dbReference type="InterPro" id="IPR000595">
    <property type="entry name" value="cNMP-bd_dom"/>
</dbReference>
<dbReference type="GO" id="GO:0003677">
    <property type="term" value="F:DNA binding"/>
    <property type="evidence" value="ECO:0007669"/>
    <property type="project" value="UniProtKB-KW"/>
</dbReference>
<comment type="caution">
    <text evidence="6">The sequence shown here is derived from an EMBL/GenBank/DDBJ whole genome shotgun (WGS) entry which is preliminary data.</text>
</comment>
<sequence>MEKRAIANAWSGVSNCENCGIRHLALFADLEHTDFELIHKPIMEVEKKAGDRLYGEGDEGQFLYTVRSGVIKLTQYLPDGGQRIVRLLRTGDVAGLEVLVNPTYEHYATVLRDAELCQIPRDVVERLNRETPRLHNQLLNRWHTAVKQADEWLTELSTGSSKSRVARLVIGLSDKVDNSCYLFSREDLGAILGVTTETTSRIIAEFKREGSLKDLGKNHFLADLVRLQNIANEN</sequence>
<dbReference type="InterPro" id="IPR012318">
    <property type="entry name" value="HTH_CRP"/>
</dbReference>
<dbReference type="EMBL" id="BMHV01000015">
    <property type="protein sequence ID" value="GGF67344.1"/>
    <property type="molecule type" value="Genomic_DNA"/>
</dbReference>
<evidence type="ECO:0000256" key="3">
    <source>
        <dbReference type="ARBA" id="ARBA00023163"/>
    </source>
</evidence>
<evidence type="ECO:0000313" key="6">
    <source>
        <dbReference type="EMBL" id="GGF67344.1"/>
    </source>
</evidence>
<accession>A0A917FBF0</accession>
<evidence type="ECO:0000259" key="5">
    <source>
        <dbReference type="PROSITE" id="PS51063"/>
    </source>
</evidence>
<dbReference type="RefSeq" id="WP_188664873.1">
    <property type="nucleotide sequence ID" value="NZ_BMHV01000015.1"/>
</dbReference>
<protein>
    <submittedName>
        <fullName evidence="6">Crp/Fnr family transcriptional regulator</fullName>
    </submittedName>
</protein>
<dbReference type="CDD" id="cd00038">
    <property type="entry name" value="CAP_ED"/>
    <property type="match status" value="1"/>
</dbReference>
<dbReference type="InterPro" id="IPR018490">
    <property type="entry name" value="cNMP-bd_dom_sf"/>
</dbReference>
<gene>
    <name evidence="6" type="ORF">GCM10011332_21800</name>
</gene>
<feature type="domain" description="Cyclic nucleotide-binding" evidence="4">
    <location>
        <begin position="26"/>
        <end position="110"/>
    </location>
</feature>
<dbReference type="Pfam" id="PF13545">
    <property type="entry name" value="HTH_Crp_2"/>
    <property type="match status" value="1"/>
</dbReference>
<dbReference type="SUPFAM" id="SSF51206">
    <property type="entry name" value="cAMP-binding domain-like"/>
    <property type="match status" value="1"/>
</dbReference>
<keyword evidence="7" id="KW-1185">Reference proteome</keyword>
<dbReference type="Gene3D" id="2.60.120.10">
    <property type="entry name" value="Jelly Rolls"/>
    <property type="match status" value="1"/>
</dbReference>
<dbReference type="PRINTS" id="PR00034">
    <property type="entry name" value="HTHCRP"/>
</dbReference>
<dbReference type="PROSITE" id="PS50042">
    <property type="entry name" value="CNMP_BINDING_3"/>
    <property type="match status" value="1"/>
</dbReference>
<name>A0A917FBF0_9PROT</name>
<evidence type="ECO:0000259" key="4">
    <source>
        <dbReference type="PROSITE" id="PS50042"/>
    </source>
</evidence>
<dbReference type="SMART" id="SM00100">
    <property type="entry name" value="cNMP"/>
    <property type="match status" value="1"/>
</dbReference>
<keyword evidence="1" id="KW-0805">Transcription regulation</keyword>
<dbReference type="InterPro" id="IPR036388">
    <property type="entry name" value="WH-like_DNA-bd_sf"/>
</dbReference>
<dbReference type="InterPro" id="IPR036390">
    <property type="entry name" value="WH_DNA-bd_sf"/>
</dbReference>
<dbReference type="GO" id="GO:0005829">
    <property type="term" value="C:cytosol"/>
    <property type="evidence" value="ECO:0007669"/>
    <property type="project" value="TreeGrafter"/>
</dbReference>
<dbReference type="GO" id="GO:0003700">
    <property type="term" value="F:DNA-binding transcription factor activity"/>
    <property type="evidence" value="ECO:0007669"/>
    <property type="project" value="TreeGrafter"/>
</dbReference>
<reference evidence="6" key="1">
    <citation type="journal article" date="2014" name="Int. J. Syst. Evol. Microbiol.">
        <title>Complete genome sequence of Corynebacterium casei LMG S-19264T (=DSM 44701T), isolated from a smear-ripened cheese.</title>
        <authorList>
            <consortium name="US DOE Joint Genome Institute (JGI-PGF)"/>
            <person name="Walter F."/>
            <person name="Albersmeier A."/>
            <person name="Kalinowski J."/>
            <person name="Ruckert C."/>
        </authorList>
    </citation>
    <scope>NUCLEOTIDE SEQUENCE</scope>
    <source>
        <strain evidence="6">CGMCC 1.15254</strain>
    </source>
</reference>
<evidence type="ECO:0000256" key="1">
    <source>
        <dbReference type="ARBA" id="ARBA00023015"/>
    </source>
</evidence>
<dbReference type="AlphaFoldDB" id="A0A917FBF0"/>
<dbReference type="Gene3D" id="1.10.10.10">
    <property type="entry name" value="Winged helix-like DNA-binding domain superfamily/Winged helix DNA-binding domain"/>
    <property type="match status" value="1"/>
</dbReference>
<dbReference type="SUPFAM" id="SSF46785">
    <property type="entry name" value="Winged helix' DNA-binding domain"/>
    <property type="match status" value="1"/>
</dbReference>
<dbReference type="Pfam" id="PF00027">
    <property type="entry name" value="cNMP_binding"/>
    <property type="match status" value="1"/>
</dbReference>
<proteinExistence type="predicted"/>
<dbReference type="PROSITE" id="PS51063">
    <property type="entry name" value="HTH_CRP_2"/>
    <property type="match status" value="1"/>
</dbReference>
<dbReference type="InterPro" id="IPR014710">
    <property type="entry name" value="RmlC-like_jellyroll"/>
</dbReference>
<dbReference type="InterPro" id="IPR050397">
    <property type="entry name" value="Env_Response_Regulators"/>
</dbReference>
<keyword evidence="3" id="KW-0804">Transcription</keyword>
<dbReference type="PANTHER" id="PTHR24567:SF28">
    <property type="entry name" value="LISTERIOLYSIN REGULATORY PROTEIN"/>
    <property type="match status" value="1"/>
</dbReference>
<keyword evidence="2" id="KW-0238">DNA-binding</keyword>
<dbReference type="Proteomes" id="UP000632498">
    <property type="component" value="Unassembled WGS sequence"/>
</dbReference>
<organism evidence="6 7">
    <name type="scientific">Terasakiella brassicae</name>
    <dbReference type="NCBI Taxonomy" id="1634917"/>
    <lineage>
        <taxon>Bacteria</taxon>
        <taxon>Pseudomonadati</taxon>
        <taxon>Pseudomonadota</taxon>
        <taxon>Alphaproteobacteria</taxon>
        <taxon>Rhodospirillales</taxon>
        <taxon>Terasakiellaceae</taxon>
        <taxon>Terasakiella</taxon>
    </lineage>
</organism>